<organism evidence="1 2">
    <name type="scientific">Syntrophomonas wolfei</name>
    <dbReference type="NCBI Taxonomy" id="863"/>
    <lineage>
        <taxon>Bacteria</taxon>
        <taxon>Bacillati</taxon>
        <taxon>Bacillota</taxon>
        <taxon>Clostridia</taxon>
        <taxon>Eubacteriales</taxon>
        <taxon>Syntrophomonadaceae</taxon>
        <taxon>Syntrophomonas</taxon>
    </lineage>
</organism>
<evidence type="ECO:0000313" key="1">
    <source>
        <dbReference type="EMBL" id="HBK52610.1"/>
    </source>
</evidence>
<dbReference type="Gene3D" id="3.10.20.810">
    <property type="entry name" value="Phosphoribosyl-AMP cyclohydrolase"/>
    <property type="match status" value="1"/>
</dbReference>
<gene>
    <name evidence="1" type="ORF">DDZ44_01545</name>
</gene>
<sequence length="28" mass="3170">MMIDSLKFDEKGLLPAIIQDFESGQVLM</sequence>
<dbReference type="AlphaFoldDB" id="A0A354YTF7"/>
<protein>
    <submittedName>
        <fullName evidence="1">Bifunctional phosphoribosyl-AMP cyclohydrolase/phosphoribosyl-ATP pyrophosphatase</fullName>
    </submittedName>
</protein>
<accession>A0A354YTF7</accession>
<evidence type="ECO:0000313" key="2">
    <source>
        <dbReference type="Proteomes" id="UP000263273"/>
    </source>
</evidence>
<feature type="non-terminal residue" evidence="1">
    <location>
        <position position="28"/>
    </location>
</feature>
<dbReference type="Proteomes" id="UP000263273">
    <property type="component" value="Unassembled WGS sequence"/>
</dbReference>
<dbReference type="SUPFAM" id="SSF141734">
    <property type="entry name" value="HisI-like"/>
    <property type="match status" value="1"/>
</dbReference>
<reference evidence="1 2" key="1">
    <citation type="journal article" date="2018" name="Nat. Biotechnol.">
        <title>A standardized bacterial taxonomy based on genome phylogeny substantially revises the tree of life.</title>
        <authorList>
            <person name="Parks D.H."/>
            <person name="Chuvochina M."/>
            <person name="Waite D.W."/>
            <person name="Rinke C."/>
            <person name="Skarshewski A."/>
            <person name="Chaumeil P.A."/>
            <person name="Hugenholtz P."/>
        </authorList>
    </citation>
    <scope>NUCLEOTIDE SEQUENCE [LARGE SCALE GENOMIC DNA]</scope>
    <source>
        <strain evidence="1">UBA10948</strain>
    </source>
</reference>
<keyword evidence="1" id="KW-0378">Hydrolase</keyword>
<comment type="caution">
    <text evidence="1">The sequence shown here is derived from an EMBL/GenBank/DDBJ whole genome shotgun (WGS) entry which is preliminary data.</text>
</comment>
<dbReference type="STRING" id="378794.GCA_001570625_01582"/>
<dbReference type="EMBL" id="DNZF01000035">
    <property type="protein sequence ID" value="HBK52610.1"/>
    <property type="molecule type" value="Genomic_DNA"/>
</dbReference>
<name>A0A354YTF7_9FIRM</name>
<dbReference type="InterPro" id="IPR038019">
    <property type="entry name" value="PRib_AMP_CycHydrolase_sf"/>
</dbReference>
<proteinExistence type="predicted"/>
<dbReference type="GO" id="GO:0016787">
    <property type="term" value="F:hydrolase activity"/>
    <property type="evidence" value="ECO:0007669"/>
    <property type="project" value="UniProtKB-KW"/>
</dbReference>